<comment type="caution">
    <text evidence="4">The sequence shown here is derived from an EMBL/GenBank/DDBJ whole genome shotgun (WGS) entry which is preliminary data.</text>
</comment>
<proteinExistence type="predicted"/>
<dbReference type="NCBIfam" id="TIGR01167">
    <property type="entry name" value="LPXTG_anchor"/>
    <property type="match status" value="1"/>
</dbReference>
<dbReference type="AlphaFoldDB" id="A0A430ANN7"/>
<gene>
    <name evidence="4" type="ORF">CBF29_11300</name>
</gene>
<feature type="region of interest" description="Disordered" evidence="1">
    <location>
        <begin position="27"/>
        <end position="62"/>
    </location>
</feature>
<feature type="chain" id="PRO_5019284978" description="Gram-positive cocci surface proteins LPxTG domain-containing protein" evidence="3">
    <location>
        <begin position="28"/>
        <end position="110"/>
    </location>
</feature>
<dbReference type="OrthoDB" id="9851076at2"/>
<keyword evidence="2" id="KW-0812">Transmembrane</keyword>
<keyword evidence="2" id="KW-0472">Membrane</keyword>
<evidence type="ECO:0008006" key="6">
    <source>
        <dbReference type="Google" id="ProtNLM"/>
    </source>
</evidence>
<sequence>MKKSVKWMVLLMLVISASSLFPINASAKGSEGQTHAGITYYDDSKVPGDSEKPTQGGGGFLPQAGETSKNWLIAIGFLVSGLALLSIRLLSNKALLDKNKSKQKRKEELS</sequence>
<name>A0A430ANN7_9ENTE</name>
<evidence type="ECO:0000256" key="2">
    <source>
        <dbReference type="SAM" id="Phobius"/>
    </source>
</evidence>
<evidence type="ECO:0000256" key="1">
    <source>
        <dbReference type="SAM" id="MobiDB-lite"/>
    </source>
</evidence>
<organism evidence="4 5">
    <name type="scientific">Vagococcus elongatus</name>
    <dbReference type="NCBI Taxonomy" id="180344"/>
    <lineage>
        <taxon>Bacteria</taxon>
        <taxon>Bacillati</taxon>
        <taxon>Bacillota</taxon>
        <taxon>Bacilli</taxon>
        <taxon>Lactobacillales</taxon>
        <taxon>Enterococcaceae</taxon>
        <taxon>Vagococcus</taxon>
    </lineage>
</organism>
<evidence type="ECO:0000313" key="5">
    <source>
        <dbReference type="Proteomes" id="UP000287605"/>
    </source>
</evidence>
<feature type="compositionally biased region" description="Basic and acidic residues" evidence="1">
    <location>
        <begin position="42"/>
        <end position="52"/>
    </location>
</feature>
<keyword evidence="3" id="KW-0732">Signal</keyword>
<accession>A0A430ANN7</accession>
<feature type="transmembrane region" description="Helical" evidence="2">
    <location>
        <begin position="71"/>
        <end position="90"/>
    </location>
</feature>
<dbReference type="RefSeq" id="WP_126809834.1">
    <property type="nucleotide sequence ID" value="NZ_NGKA01000020.1"/>
</dbReference>
<keyword evidence="5" id="KW-1185">Reference proteome</keyword>
<dbReference type="EMBL" id="NGKA01000020">
    <property type="protein sequence ID" value="RSU09583.1"/>
    <property type="molecule type" value="Genomic_DNA"/>
</dbReference>
<feature type="signal peptide" evidence="3">
    <location>
        <begin position="1"/>
        <end position="27"/>
    </location>
</feature>
<evidence type="ECO:0000256" key="3">
    <source>
        <dbReference type="SAM" id="SignalP"/>
    </source>
</evidence>
<protein>
    <recommendedName>
        <fullName evidence="6">Gram-positive cocci surface proteins LPxTG domain-containing protein</fullName>
    </recommendedName>
</protein>
<keyword evidence="2" id="KW-1133">Transmembrane helix</keyword>
<dbReference type="Proteomes" id="UP000287605">
    <property type="component" value="Unassembled WGS sequence"/>
</dbReference>
<reference evidence="4 5" key="1">
    <citation type="submission" date="2017-05" db="EMBL/GenBank/DDBJ databases">
        <title>Vagococcus spp. assemblies.</title>
        <authorList>
            <person name="Gulvik C.A."/>
        </authorList>
    </citation>
    <scope>NUCLEOTIDE SEQUENCE [LARGE SCALE GENOMIC DNA]</scope>
    <source>
        <strain evidence="4 5">CCUG 51432</strain>
    </source>
</reference>
<evidence type="ECO:0000313" key="4">
    <source>
        <dbReference type="EMBL" id="RSU09583.1"/>
    </source>
</evidence>